<proteinExistence type="inferred from homology"/>
<keyword evidence="3" id="KW-0378">Hydrolase</keyword>
<protein>
    <recommendedName>
        <fullName evidence="3">Cytokinin riboside 5'-monophosphate phosphoribohydrolase</fullName>
        <ecNumber evidence="3">3.2.2.n1</ecNumber>
    </recommendedName>
</protein>
<evidence type="ECO:0000313" key="4">
    <source>
        <dbReference type="EMBL" id="GAA4324751.1"/>
    </source>
</evidence>
<comment type="catalytic activity">
    <reaction evidence="1">
        <text>AMP + H2O = D-ribose 5-phosphate + adenine</text>
        <dbReference type="Rhea" id="RHEA:20129"/>
        <dbReference type="ChEBI" id="CHEBI:15377"/>
        <dbReference type="ChEBI" id="CHEBI:16708"/>
        <dbReference type="ChEBI" id="CHEBI:78346"/>
        <dbReference type="ChEBI" id="CHEBI:456215"/>
        <dbReference type="EC" id="3.2.2.4"/>
    </reaction>
</comment>
<dbReference type="SUPFAM" id="SSF102405">
    <property type="entry name" value="MCP/YpsA-like"/>
    <property type="match status" value="1"/>
</dbReference>
<comment type="similarity">
    <text evidence="2 3">Belongs to the LOG family.</text>
</comment>
<dbReference type="EMBL" id="BAABFO010000002">
    <property type="protein sequence ID" value="GAA4324751.1"/>
    <property type="molecule type" value="Genomic_DNA"/>
</dbReference>
<evidence type="ECO:0000256" key="2">
    <source>
        <dbReference type="ARBA" id="ARBA00006763"/>
    </source>
</evidence>
<reference evidence="5" key="1">
    <citation type="journal article" date="2019" name="Int. J. Syst. Evol. Microbiol.">
        <title>The Global Catalogue of Microorganisms (GCM) 10K type strain sequencing project: providing services to taxonomists for standard genome sequencing and annotation.</title>
        <authorList>
            <consortium name="The Broad Institute Genomics Platform"/>
            <consortium name="The Broad Institute Genome Sequencing Center for Infectious Disease"/>
            <person name="Wu L."/>
            <person name="Ma J."/>
        </authorList>
    </citation>
    <scope>NUCLEOTIDE SEQUENCE [LARGE SCALE GENOMIC DNA]</scope>
    <source>
        <strain evidence="5">JCM 17666</strain>
    </source>
</reference>
<evidence type="ECO:0000256" key="3">
    <source>
        <dbReference type="RuleBase" id="RU363015"/>
    </source>
</evidence>
<dbReference type="PANTHER" id="PTHR31223:SF70">
    <property type="entry name" value="LOG FAMILY PROTEIN YJL055W"/>
    <property type="match status" value="1"/>
</dbReference>
<dbReference type="Pfam" id="PF03641">
    <property type="entry name" value="Lysine_decarbox"/>
    <property type="match status" value="1"/>
</dbReference>
<sequence>MIASVCVYCGASAGNQPWYAELAREFGATLARRGLGLVYGGGSVGLMGELADAALAAGGKVTGVIPQQLWDREIGHRGLTEMFVVASMHARKARMVELSDAFVALPGGYGTLDELFEVLTWQQIGYHHKPVGLLNANGYYDSLIAFARHAHSQGFVRAVHLDALIVDTEIGRLLDRLENARPVQVDRWSSQGDEV</sequence>
<dbReference type="Gene3D" id="3.40.50.450">
    <property type="match status" value="1"/>
</dbReference>
<dbReference type="InterPro" id="IPR031100">
    <property type="entry name" value="LOG_fam"/>
</dbReference>
<dbReference type="PANTHER" id="PTHR31223">
    <property type="entry name" value="LOG FAMILY PROTEIN YJL055W"/>
    <property type="match status" value="1"/>
</dbReference>
<evidence type="ECO:0000256" key="1">
    <source>
        <dbReference type="ARBA" id="ARBA00000274"/>
    </source>
</evidence>
<dbReference type="Proteomes" id="UP001501671">
    <property type="component" value="Unassembled WGS sequence"/>
</dbReference>
<comment type="caution">
    <text evidence="4">The sequence shown here is derived from an EMBL/GenBank/DDBJ whole genome shotgun (WGS) entry which is preliminary data.</text>
</comment>
<name>A0ABP8GI85_9BURK</name>
<organism evidence="4 5">
    <name type="scientific">Pigmentiphaga soli</name>
    <dbReference type="NCBI Taxonomy" id="1007095"/>
    <lineage>
        <taxon>Bacteria</taxon>
        <taxon>Pseudomonadati</taxon>
        <taxon>Pseudomonadota</taxon>
        <taxon>Betaproteobacteria</taxon>
        <taxon>Burkholderiales</taxon>
        <taxon>Alcaligenaceae</taxon>
        <taxon>Pigmentiphaga</taxon>
    </lineage>
</organism>
<gene>
    <name evidence="4" type="ORF">GCM10023144_06540</name>
</gene>
<keyword evidence="3" id="KW-0203">Cytokinin biosynthesis</keyword>
<dbReference type="EC" id="3.2.2.n1" evidence="3"/>
<dbReference type="NCBIfam" id="TIGR00730">
    <property type="entry name" value="Rossman fold protein, TIGR00730 family"/>
    <property type="match status" value="1"/>
</dbReference>
<keyword evidence="5" id="KW-1185">Reference proteome</keyword>
<dbReference type="InterPro" id="IPR005269">
    <property type="entry name" value="LOG"/>
</dbReference>
<accession>A0ABP8GI85</accession>
<evidence type="ECO:0000313" key="5">
    <source>
        <dbReference type="Proteomes" id="UP001501671"/>
    </source>
</evidence>